<proteinExistence type="predicted"/>
<sequence>MLSVPWTRTVPPDAADGTYTVMVGRLRPRSRRGLLPVLVWAARMRPVLARTPGAAGHTIGVDVVRPAVWIVSAWTSRTALSAFDHGGMHRSAKVDLRTVLAPSTFAVWSCPAGALPPAWDEVRDRIDAVS</sequence>
<dbReference type="EMBL" id="CP107551">
    <property type="protein sequence ID" value="UYP18628.1"/>
    <property type="molecule type" value="Genomic_DNA"/>
</dbReference>
<reference evidence="1" key="1">
    <citation type="submission" date="2022-10" db="EMBL/GenBank/DDBJ databases">
        <title>Rhodococcus ferula Z13 complete genome.</title>
        <authorList>
            <person name="Long X."/>
            <person name="Zang M."/>
        </authorList>
    </citation>
    <scope>NUCLEOTIDE SEQUENCE</scope>
    <source>
        <strain evidence="1">Z13</strain>
    </source>
</reference>
<dbReference type="Proteomes" id="UP001156484">
    <property type="component" value="Chromosome"/>
</dbReference>
<evidence type="ECO:0000313" key="2">
    <source>
        <dbReference type="Proteomes" id="UP001156484"/>
    </source>
</evidence>
<keyword evidence="2" id="KW-1185">Reference proteome</keyword>
<evidence type="ECO:0000313" key="1">
    <source>
        <dbReference type="EMBL" id="UYP18628.1"/>
    </source>
</evidence>
<gene>
    <name evidence="1" type="ORF">OED52_18605</name>
</gene>
<organism evidence="1 2">
    <name type="scientific">Rhodococcus sacchari</name>
    <dbReference type="NCBI Taxonomy" id="2962047"/>
    <lineage>
        <taxon>Bacteria</taxon>
        <taxon>Bacillati</taxon>
        <taxon>Actinomycetota</taxon>
        <taxon>Actinomycetes</taxon>
        <taxon>Mycobacteriales</taxon>
        <taxon>Nocardiaceae</taxon>
        <taxon>Rhodococcus</taxon>
    </lineage>
</organism>
<protein>
    <submittedName>
        <fullName evidence="1">Uncharacterized protein</fullName>
    </submittedName>
</protein>
<accession>A0ACD4DG19</accession>
<name>A0ACD4DG19_9NOCA</name>